<sequence length="181" mass="18881">MAGSIAIIISLLMAYCGKRFGAWFALPSTLLAFLGAHLDVPPLALGSFLAALYLDPAISFAPLPFALIAAARAPPVSPLLGGYPSSVVAKVPTELSLAFGYLPLLQLGGVAPALGFLVGLATAPLLDFVSKLCPNGPMIKLSEPIFVGIGAGLMINVVRLRLRLIQGIKFKLAALRRGRAY</sequence>
<dbReference type="Proteomes" id="UP000000262">
    <property type="component" value="Chromosome"/>
</dbReference>
<keyword evidence="1" id="KW-0812">Transmembrane</keyword>
<proteinExistence type="predicted"/>
<feature type="transmembrane region" description="Helical" evidence="1">
    <location>
        <begin position="50"/>
        <end position="71"/>
    </location>
</feature>
<dbReference type="KEGG" id="iho:Igni_0654"/>
<keyword evidence="3" id="KW-1185">Reference proteome</keyword>
<feature type="transmembrane region" description="Helical" evidence="1">
    <location>
        <begin position="104"/>
        <end position="125"/>
    </location>
</feature>
<keyword evidence="1" id="KW-1133">Transmembrane helix</keyword>
<gene>
    <name evidence="2" type="ordered locus">Igni_0654</name>
</gene>
<dbReference type="STRING" id="453591.Igni_0654"/>
<name>A8AA84_IGNH4</name>
<evidence type="ECO:0000256" key="1">
    <source>
        <dbReference type="SAM" id="Phobius"/>
    </source>
</evidence>
<organism evidence="2 3">
    <name type="scientific">Ignicoccus hospitalis (strain KIN4/I / DSM 18386 / JCM 14125)</name>
    <dbReference type="NCBI Taxonomy" id="453591"/>
    <lineage>
        <taxon>Archaea</taxon>
        <taxon>Thermoproteota</taxon>
        <taxon>Thermoprotei</taxon>
        <taxon>Desulfurococcales</taxon>
        <taxon>Desulfurococcaceae</taxon>
        <taxon>Ignicoccus</taxon>
    </lineage>
</organism>
<reference evidence="2 3" key="1">
    <citation type="journal article" date="2008" name="Genome Biol.">
        <title>A genomic analysis of the archaeal system Ignicoccus hospitalis-Nanoarchaeum equitans.</title>
        <authorList>
            <person name="Podar M."/>
            <person name="Anderson I."/>
            <person name="Makarova K.S."/>
            <person name="Elkins J.G."/>
            <person name="Ivanova N."/>
            <person name="Wall M.A."/>
            <person name="Lykidis A."/>
            <person name="Mavromatis K."/>
            <person name="Sun H."/>
            <person name="Hudson M.E."/>
            <person name="Chen W."/>
            <person name="Deciu C."/>
            <person name="Hutchison D."/>
            <person name="Eads J.R."/>
            <person name="Anderson A."/>
            <person name="Fernandes F."/>
            <person name="Szeto E."/>
            <person name="Lapidus A."/>
            <person name="Kyrpides N.C."/>
            <person name="Saier M.H.Jr."/>
            <person name="Richardson P.M."/>
            <person name="Rachel R."/>
            <person name="Huber H."/>
            <person name="Eisen J.A."/>
            <person name="Koonin E.V."/>
            <person name="Keller M."/>
            <person name="Stetter K.O."/>
        </authorList>
    </citation>
    <scope>NUCLEOTIDE SEQUENCE [LARGE SCALE GENOMIC DNA]</scope>
    <source>
        <strain evidence="3">KIN4/I / DSM 18386 / JCM 14125</strain>
    </source>
</reference>
<keyword evidence="1" id="KW-0472">Membrane</keyword>
<dbReference type="AlphaFoldDB" id="A8AA84"/>
<evidence type="ECO:0000313" key="2">
    <source>
        <dbReference type="EMBL" id="ABU81836.1"/>
    </source>
</evidence>
<evidence type="ECO:0000313" key="3">
    <source>
        <dbReference type="Proteomes" id="UP000000262"/>
    </source>
</evidence>
<feature type="transmembrane region" description="Helical" evidence="1">
    <location>
        <begin position="20"/>
        <end position="38"/>
    </location>
</feature>
<dbReference type="EMBL" id="CP000816">
    <property type="protein sequence ID" value="ABU81836.1"/>
    <property type="molecule type" value="Genomic_DNA"/>
</dbReference>
<protein>
    <submittedName>
        <fullName evidence="2">Uncharacterized protein</fullName>
    </submittedName>
</protein>
<dbReference type="HOGENOM" id="CLU_1485879_0_0_2"/>
<feature type="transmembrane region" description="Helical" evidence="1">
    <location>
        <begin position="145"/>
        <end position="162"/>
    </location>
</feature>
<accession>A8AA84</accession>